<dbReference type="EMBL" id="AP022596">
    <property type="protein sequence ID" value="BBY62573.1"/>
    <property type="molecule type" value="Genomic_DNA"/>
</dbReference>
<dbReference type="GO" id="GO:0008933">
    <property type="term" value="F:peptidoglycan lytic transglycosylase activity"/>
    <property type="evidence" value="ECO:0007669"/>
    <property type="project" value="TreeGrafter"/>
</dbReference>
<evidence type="ECO:0000259" key="3">
    <source>
        <dbReference type="Pfam" id="PF13406"/>
    </source>
</evidence>
<dbReference type="GO" id="GO:0009253">
    <property type="term" value="P:peptidoglycan catabolic process"/>
    <property type="evidence" value="ECO:0007669"/>
    <property type="project" value="TreeGrafter"/>
</dbReference>
<evidence type="ECO:0000256" key="1">
    <source>
        <dbReference type="SAM" id="MobiDB-lite"/>
    </source>
</evidence>
<feature type="region of interest" description="Disordered" evidence="1">
    <location>
        <begin position="351"/>
        <end position="401"/>
    </location>
</feature>
<dbReference type="PANTHER" id="PTHR30163">
    <property type="entry name" value="MEMBRANE-BOUND LYTIC MUREIN TRANSGLYCOSYLASE B"/>
    <property type="match status" value="1"/>
</dbReference>
<dbReference type="KEGG" id="mhev:MHEL_08160"/>
<keyword evidence="2" id="KW-0732">Signal</keyword>
<feature type="domain" description="Transglycosylase SLT" evidence="3">
    <location>
        <begin position="178"/>
        <end position="225"/>
    </location>
</feature>
<accession>A0A7I7T0Y3</accession>
<evidence type="ECO:0000313" key="4">
    <source>
        <dbReference type="EMBL" id="BBY62573.1"/>
    </source>
</evidence>
<feature type="compositionally biased region" description="Pro residues" evidence="1">
    <location>
        <begin position="360"/>
        <end position="379"/>
    </location>
</feature>
<evidence type="ECO:0000256" key="2">
    <source>
        <dbReference type="SAM" id="SignalP"/>
    </source>
</evidence>
<gene>
    <name evidence="4" type="ORF">MHEL_08160</name>
</gene>
<dbReference type="Gene3D" id="1.10.530.10">
    <property type="match status" value="1"/>
</dbReference>
<name>A0A7I7T0Y3_9MYCO</name>
<dbReference type="PANTHER" id="PTHR30163:SF8">
    <property type="entry name" value="LYTIC MUREIN TRANSGLYCOSYLASE"/>
    <property type="match status" value="1"/>
</dbReference>
<sequence length="401" mass="40331">MGIGNRVTRMVRKPAFGIAVLTPVVLAGAVGAAPDFPHPPVVGTEVTPLAAVSPQTDTSGVTVVALAKQPTNFHFAAATPSVPPPAIVVSSPGSMRIPAVALAAYRNAEQAMASTAPGCGLSWNLLAGIGRIESGHANGGATDSRGTAINPIYGPTLDGSLSGNEVIVQTVQAGRPVYARAMGPMQFLPGTWSRYAADGDGDGKADPQNVYDAALAAARYLCSGGLNLRNQSQVLTAILRYNNSMAYAQNVLGWAAAYATGVEPVNLPPIVGPAPAIGDAHLENPEGLGPGLPLNAIGLPSTDPLTQVPLINLGNSETAGSLALGPLPGPASALPGLPCQVICLGTQAPPPPVTAEALPEAPPPWQPPWALPPPQPAPELAPEAPVAPLPAVHGALPGPAS</sequence>
<dbReference type="AlphaFoldDB" id="A0A7I7T0Y3"/>
<dbReference type="Pfam" id="PF13406">
    <property type="entry name" value="SLT_2"/>
    <property type="match status" value="1"/>
</dbReference>
<keyword evidence="5" id="KW-1185">Reference proteome</keyword>
<dbReference type="InterPro" id="IPR023346">
    <property type="entry name" value="Lysozyme-like_dom_sf"/>
</dbReference>
<feature type="signal peptide" evidence="2">
    <location>
        <begin position="1"/>
        <end position="32"/>
    </location>
</feature>
<reference evidence="4 5" key="1">
    <citation type="journal article" date="2019" name="Emerg. Microbes Infect.">
        <title>Comprehensive subspecies identification of 175 nontuberculous mycobacteria species based on 7547 genomic profiles.</title>
        <authorList>
            <person name="Matsumoto Y."/>
            <person name="Kinjo T."/>
            <person name="Motooka D."/>
            <person name="Nabeya D."/>
            <person name="Jung N."/>
            <person name="Uechi K."/>
            <person name="Horii T."/>
            <person name="Iida T."/>
            <person name="Fujita J."/>
            <person name="Nakamura S."/>
        </authorList>
    </citation>
    <scope>NUCLEOTIDE SEQUENCE [LARGE SCALE GENOMIC DNA]</scope>
    <source>
        <strain evidence="4 5">JCM 30396</strain>
    </source>
</reference>
<dbReference type="Proteomes" id="UP000467148">
    <property type="component" value="Chromosome"/>
</dbReference>
<evidence type="ECO:0000313" key="5">
    <source>
        <dbReference type="Proteomes" id="UP000467148"/>
    </source>
</evidence>
<feature type="compositionally biased region" description="Low complexity" evidence="1">
    <location>
        <begin position="380"/>
        <end position="391"/>
    </location>
</feature>
<proteinExistence type="predicted"/>
<organism evidence="4 5">
    <name type="scientific">Mycolicibacterium helvum</name>
    <dbReference type="NCBI Taxonomy" id="1534349"/>
    <lineage>
        <taxon>Bacteria</taxon>
        <taxon>Bacillati</taxon>
        <taxon>Actinomycetota</taxon>
        <taxon>Actinomycetes</taxon>
        <taxon>Mycobacteriales</taxon>
        <taxon>Mycobacteriaceae</taxon>
        <taxon>Mycolicibacterium</taxon>
    </lineage>
</organism>
<protein>
    <submittedName>
        <fullName evidence="4">Lytic transglycosylase</fullName>
    </submittedName>
</protein>
<dbReference type="SUPFAM" id="SSF53955">
    <property type="entry name" value="Lysozyme-like"/>
    <property type="match status" value="1"/>
</dbReference>
<dbReference type="CDD" id="cd13399">
    <property type="entry name" value="Slt35-like"/>
    <property type="match status" value="1"/>
</dbReference>
<feature type="chain" id="PRO_5029555324" evidence="2">
    <location>
        <begin position="33"/>
        <end position="401"/>
    </location>
</feature>
<dbReference type="InterPro" id="IPR043426">
    <property type="entry name" value="MltB-like"/>
</dbReference>
<dbReference type="InterPro" id="IPR031304">
    <property type="entry name" value="SLT_2"/>
</dbReference>